<dbReference type="Gene3D" id="3.40.50.1390">
    <property type="entry name" value="Resolvase, N-terminal catalytic domain"/>
    <property type="match status" value="1"/>
</dbReference>
<dbReference type="Gene3D" id="3.90.1750.20">
    <property type="entry name" value="Putative Large Serine Recombinase, Chain B, Domain 2"/>
    <property type="match status" value="1"/>
</dbReference>
<dbReference type="InterPro" id="IPR006118">
    <property type="entry name" value="Recombinase_CS"/>
</dbReference>
<feature type="active site" description="O-(5'-phospho-DNA)-serine intermediate" evidence="4 5">
    <location>
        <position position="13"/>
    </location>
</feature>
<keyword evidence="1" id="KW-0229">DNA integration</keyword>
<gene>
    <name evidence="9" type="ORF">L7E55_07720</name>
</gene>
<dbReference type="GO" id="GO:0015074">
    <property type="term" value="P:DNA integration"/>
    <property type="evidence" value="ECO:0007669"/>
    <property type="project" value="UniProtKB-KW"/>
</dbReference>
<keyword evidence="10" id="KW-1185">Reference proteome</keyword>
<dbReference type="RefSeq" id="WP_277443548.1">
    <property type="nucleotide sequence ID" value="NZ_JAKOAV010000011.1"/>
</dbReference>
<sequence length="539" mass="61884">MNQIRVTAYARVSSKEQAEKELSIPAQLKAICKFCQDKGWKLVAEYVDEGKSAKTADRPAFQKMIAIAKKQNRHFEGIVVHKFDRFSRSREDHVVYKALLKKHGVHVYSVTEQTDSDTPHGFLLEGMLEVISEFYNMNLANETRKGMVENARRGFHNGGSAPYGYRNHRFDHNGVIKSIWVPGSEEEVATVKRIYHLYVYEGMGYKKIARLLNEEGIPCPSGDKWSYTTIWHILHNEAYIGNRVWNKQDYQTPGKKYKPEDQWIRVTNAHPALVTQEMFNLVKTKSQQRIRASSPFVATGSPYILRGLFKCPRCGSNMVSGQGGGRGGYRNIRRYYVCGAYQRKGNTVCQFQAFKKDYLEDLVIDTLIKEFIILSLPGTLEEEVKRQLGEKLKNLRFDLQQTENDISFSLRRIELLQKDIDRVPDPGKLNNYLNELETELQQLNTKKSTLLDAIDAADIKDTASLGTVVGQLQDFVRNIREIPKEAQSHLLRQYINEITYDNITQLLWVSIKVAKLDGETIIPTKDSYVKYAQINNQPL</sequence>
<protein>
    <submittedName>
        <fullName evidence="9">Recombinase family protein</fullName>
    </submittedName>
</protein>
<evidence type="ECO:0000259" key="7">
    <source>
        <dbReference type="PROSITE" id="PS51736"/>
    </source>
</evidence>
<dbReference type="Proteomes" id="UP001154312">
    <property type="component" value="Unassembled WGS sequence"/>
</dbReference>
<name>A0A9X4JVY5_9FIRM</name>
<dbReference type="InterPro" id="IPR006119">
    <property type="entry name" value="Resolv_N"/>
</dbReference>
<organism evidence="9 10">
    <name type="scientific">Pelotomaculum isophthalicicum JI</name>
    <dbReference type="NCBI Taxonomy" id="947010"/>
    <lineage>
        <taxon>Bacteria</taxon>
        <taxon>Bacillati</taxon>
        <taxon>Bacillota</taxon>
        <taxon>Clostridia</taxon>
        <taxon>Eubacteriales</taxon>
        <taxon>Desulfotomaculaceae</taxon>
        <taxon>Pelotomaculum</taxon>
    </lineage>
</organism>
<proteinExistence type="predicted"/>
<dbReference type="SMART" id="SM00857">
    <property type="entry name" value="Resolvase"/>
    <property type="match status" value="1"/>
</dbReference>
<dbReference type="Pfam" id="PF00239">
    <property type="entry name" value="Resolvase"/>
    <property type="match status" value="1"/>
</dbReference>
<evidence type="ECO:0000256" key="2">
    <source>
        <dbReference type="ARBA" id="ARBA00023125"/>
    </source>
</evidence>
<dbReference type="Pfam" id="PF13408">
    <property type="entry name" value="Zn_ribbon_recom"/>
    <property type="match status" value="1"/>
</dbReference>
<evidence type="ECO:0000256" key="6">
    <source>
        <dbReference type="SAM" id="Coils"/>
    </source>
</evidence>
<dbReference type="PROSITE" id="PS51736">
    <property type="entry name" value="RECOMBINASES_3"/>
    <property type="match status" value="1"/>
</dbReference>
<keyword evidence="2" id="KW-0238">DNA-binding</keyword>
<evidence type="ECO:0000256" key="4">
    <source>
        <dbReference type="PIRSR" id="PIRSR606118-50"/>
    </source>
</evidence>
<dbReference type="CDD" id="cd00338">
    <property type="entry name" value="Ser_Recombinase"/>
    <property type="match status" value="1"/>
</dbReference>
<dbReference type="SUPFAM" id="SSF53041">
    <property type="entry name" value="Resolvase-like"/>
    <property type="match status" value="1"/>
</dbReference>
<dbReference type="InterPro" id="IPR025827">
    <property type="entry name" value="Zn_ribbon_recom_dom"/>
</dbReference>
<evidence type="ECO:0000313" key="9">
    <source>
        <dbReference type="EMBL" id="MDF9408247.1"/>
    </source>
</evidence>
<feature type="domain" description="Recombinase" evidence="8">
    <location>
        <begin position="162"/>
        <end position="292"/>
    </location>
</feature>
<evidence type="ECO:0000259" key="8">
    <source>
        <dbReference type="PROSITE" id="PS51737"/>
    </source>
</evidence>
<dbReference type="AlphaFoldDB" id="A0A9X4JVY5"/>
<accession>A0A9X4JVY5</accession>
<dbReference type="InterPro" id="IPR038109">
    <property type="entry name" value="DNA_bind_recomb_sf"/>
</dbReference>
<evidence type="ECO:0000256" key="5">
    <source>
        <dbReference type="PROSITE-ProRule" id="PRU10137"/>
    </source>
</evidence>
<dbReference type="InterPro" id="IPR050639">
    <property type="entry name" value="SSR_resolvase"/>
</dbReference>
<dbReference type="GO" id="GO:0003677">
    <property type="term" value="F:DNA binding"/>
    <property type="evidence" value="ECO:0007669"/>
    <property type="project" value="UniProtKB-KW"/>
</dbReference>
<dbReference type="PROSITE" id="PS51737">
    <property type="entry name" value="RECOMBINASE_DNA_BIND"/>
    <property type="match status" value="1"/>
</dbReference>
<evidence type="ECO:0000313" key="10">
    <source>
        <dbReference type="Proteomes" id="UP001154312"/>
    </source>
</evidence>
<dbReference type="EMBL" id="JAKOAV010000011">
    <property type="protein sequence ID" value="MDF9408247.1"/>
    <property type="molecule type" value="Genomic_DNA"/>
</dbReference>
<comment type="caution">
    <text evidence="9">The sequence shown here is derived from an EMBL/GenBank/DDBJ whole genome shotgun (WGS) entry which is preliminary data.</text>
</comment>
<dbReference type="PROSITE" id="PS00397">
    <property type="entry name" value="RECOMBINASES_1"/>
    <property type="match status" value="1"/>
</dbReference>
<dbReference type="InterPro" id="IPR011109">
    <property type="entry name" value="DNA_bind_recombinase_dom"/>
</dbReference>
<dbReference type="Pfam" id="PF07508">
    <property type="entry name" value="Recombinase"/>
    <property type="match status" value="1"/>
</dbReference>
<feature type="domain" description="Resolvase/invertase-type recombinase catalytic" evidence="7">
    <location>
        <begin position="5"/>
        <end position="154"/>
    </location>
</feature>
<evidence type="ECO:0000256" key="1">
    <source>
        <dbReference type="ARBA" id="ARBA00022908"/>
    </source>
</evidence>
<dbReference type="InterPro" id="IPR036162">
    <property type="entry name" value="Resolvase-like_N_sf"/>
</dbReference>
<keyword evidence="3" id="KW-0233">DNA recombination</keyword>
<dbReference type="GO" id="GO:0000150">
    <property type="term" value="F:DNA strand exchange activity"/>
    <property type="evidence" value="ECO:0007669"/>
    <property type="project" value="InterPro"/>
</dbReference>
<evidence type="ECO:0000256" key="3">
    <source>
        <dbReference type="ARBA" id="ARBA00023172"/>
    </source>
</evidence>
<feature type="coiled-coil region" evidence="6">
    <location>
        <begin position="385"/>
        <end position="453"/>
    </location>
</feature>
<dbReference type="PANTHER" id="PTHR30461">
    <property type="entry name" value="DNA-INVERTASE FROM LAMBDOID PROPHAGE"/>
    <property type="match status" value="1"/>
</dbReference>
<dbReference type="PANTHER" id="PTHR30461:SF23">
    <property type="entry name" value="DNA RECOMBINASE-RELATED"/>
    <property type="match status" value="1"/>
</dbReference>
<reference evidence="9" key="1">
    <citation type="submission" date="2022-02" db="EMBL/GenBank/DDBJ databases">
        <authorList>
            <person name="Leng L."/>
        </authorList>
    </citation>
    <scope>NUCLEOTIDE SEQUENCE</scope>
    <source>
        <strain evidence="9">JI</strain>
    </source>
</reference>
<keyword evidence="6" id="KW-0175">Coiled coil</keyword>